<comment type="caution">
    <text evidence="1">The sequence shown here is derived from an EMBL/GenBank/DDBJ whole genome shotgun (WGS) entry which is preliminary data.</text>
</comment>
<reference evidence="1" key="1">
    <citation type="submission" date="2021-12" db="EMBL/GenBank/DDBJ databases">
        <authorList>
            <person name="Rodrigo-Torres L."/>
            <person name="Arahal R. D."/>
            <person name="Lucena T."/>
        </authorList>
    </citation>
    <scope>NUCLEOTIDE SEQUENCE</scope>
    <source>
        <strain evidence="1">CECT 8419</strain>
    </source>
</reference>
<gene>
    <name evidence="1" type="ORF">LEM8419_03510</name>
</gene>
<sequence>MTPNLEPFLELDSEEGTKNMALLYHALIKDYAAQGKRPFYTRLTKLVTKHYTLNTKVAISRGKAVGERILSGEGLLESDSLIRAVDTAKVIAVMLQHNHDVPMRHVRQAVRDMGAPYSNLLSLELVKEEPTRAKTETAAVAHRRIDSYVVQPGMLSEKLKALIPELEAVESQNYQNAINAEMTRLDKLRTDTENQRLNLAMEKLRTSAENLSRSIGHLKKGANREEGLKLLRDSIDDIVEILR</sequence>
<name>A0ABM9B5Z0_9BACT</name>
<keyword evidence="2" id="KW-1185">Reference proteome</keyword>
<proteinExistence type="predicted"/>
<protein>
    <submittedName>
        <fullName evidence="1">Uncharacterized protein</fullName>
    </submittedName>
</protein>
<accession>A0ABM9B5Z0</accession>
<dbReference type="EMBL" id="CAKLPZ010000007">
    <property type="protein sequence ID" value="CAH1002638.1"/>
    <property type="molecule type" value="Genomic_DNA"/>
</dbReference>
<dbReference type="Proteomes" id="UP000837803">
    <property type="component" value="Unassembled WGS sequence"/>
</dbReference>
<evidence type="ECO:0000313" key="1">
    <source>
        <dbReference type="EMBL" id="CAH1002638.1"/>
    </source>
</evidence>
<organism evidence="1 2">
    <name type="scientific">Neolewinella maritima</name>
    <dbReference type="NCBI Taxonomy" id="1383882"/>
    <lineage>
        <taxon>Bacteria</taxon>
        <taxon>Pseudomonadati</taxon>
        <taxon>Bacteroidota</taxon>
        <taxon>Saprospiria</taxon>
        <taxon>Saprospirales</taxon>
        <taxon>Lewinellaceae</taxon>
        <taxon>Neolewinella</taxon>
    </lineage>
</organism>
<dbReference type="RefSeq" id="WP_238752465.1">
    <property type="nucleotide sequence ID" value="NZ_CAKLPZ010000007.1"/>
</dbReference>
<evidence type="ECO:0000313" key="2">
    <source>
        <dbReference type="Proteomes" id="UP000837803"/>
    </source>
</evidence>